<dbReference type="KEGG" id="bph:Bphy_7671"/>
<dbReference type="Proteomes" id="UP000001192">
    <property type="component" value="Plasmid pBPHY02"/>
</dbReference>
<protein>
    <submittedName>
        <fullName evidence="1">Uncharacterized protein</fullName>
    </submittedName>
</protein>
<sequence length="106" mass="12079">MESVFALPWNRRSLWCGLAVRFAWNTQAGVYIEFLASFLSSYFFSSATRSVRRWLHLLYPVSVFSRAPLVLPCWLHRGSCQPQTRCDGLDVRDGAVVVAHCDLAQL</sequence>
<organism evidence="1 2">
    <name type="scientific">Paraburkholderia phymatum (strain DSM 17167 / CIP 108236 / LMG 21445 / STM815)</name>
    <name type="common">Burkholderia phymatum</name>
    <dbReference type="NCBI Taxonomy" id="391038"/>
    <lineage>
        <taxon>Bacteria</taxon>
        <taxon>Pseudomonadati</taxon>
        <taxon>Pseudomonadota</taxon>
        <taxon>Betaproteobacteria</taxon>
        <taxon>Burkholderiales</taxon>
        <taxon>Burkholderiaceae</taxon>
        <taxon>Paraburkholderia</taxon>
    </lineage>
</organism>
<reference evidence="2" key="1">
    <citation type="journal article" date="2014" name="Stand. Genomic Sci.">
        <title>Complete genome sequence of Burkholderia phymatum STM815(T), a broad host range and efficient nitrogen-fixing symbiont of Mimosa species.</title>
        <authorList>
            <person name="Moulin L."/>
            <person name="Klonowska A."/>
            <person name="Caroline B."/>
            <person name="Booth K."/>
            <person name="Vriezen J.A."/>
            <person name="Melkonian R."/>
            <person name="James E.K."/>
            <person name="Young J.P."/>
            <person name="Bena G."/>
            <person name="Hauser L."/>
            <person name="Land M."/>
            <person name="Kyrpides N."/>
            <person name="Bruce D."/>
            <person name="Chain P."/>
            <person name="Copeland A."/>
            <person name="Pitluck S."/>
            <person name="Woyke T."/>
            <person name="Lizotte-Waniewski M."/>
            <person name="Bristow J."/>
            <person name="Riley M."/>
        </authorList>
    </citation>
    <scope>NUCLEOTIDE SEQUENCE [LARGE SCALE GENOMIC DNA]</scope>
    <source>
        <strain evidence="2">DSM 17167 / CIP 108236 / LMG 21445 / STM815</strain>
        <plasmid evidence="2">Plasmid pBPHY02</plasmid>
    </source>
</reference>
<evidence type="ECO:0000313" key="2">
    <source>
        <dbReference type="Proteomes" id="UP000001192"/>
    </source>
</evidence>
<accession>B2JY67</accession>
<gene>
    <name evidence="1" type="ordered locus">Bphy_7671</name>
</gene>
<keyword evidence="1" id="KW-0614">Plasmid</keyword>
<keyword evidence="2" id="KW-1185">Reference proteome</keyword>
<name>B2JY67_PARP8</name>
<dbReference type="HOGENOM" id="CLU_2218116_0_0_4"/>
<proteinExistence type="predicted"/>
<dbReference type="AlphaFoldDB" id="B2JY67"/>
<evidence type="ECO:0000313" key="1">
    <source>
        <dbReference type="EMBL" id="ACC76575.1"/>
    </source>
</evidence>
<dbReference type="EMBL" id="CP001046">
    <property type="protein sequence ID" value="ACC76575.1"/>
    <property type="molecule type" value="Genomic_DNA"/>
</dbReference>
<geneLocation type="plasmid" evidence="1 2">
    <name>pBPHY02</name>
</geneLocation>